<dbReference type="AlphaFoldDB" id="A0AAD0XJ34"/>
<feature type="region of interest" description="Disordered" evidence="1">
    <location>
        <begin position="87"/>
        <end position="108"/>
    </location>
</feature>
<sequence length="189" mass="20618">MAIIGFIVMGDRTSHGGVVMSGDPTWTVDGQPIARIGDKVICPRCKRVATINSSRFPTIMDHGQPVVYDQDVTDCGAILYSRHNNHAGWGSPDEDSITNEPPEQTAPRQAPRFQEHFVLSNNTTGELLAGVPYLIKTGDGRTVEGETDAQGRTAVVWTDSPLPLQVIARPKPMGGDDPYHVPDRRCEDL</sequence>
<dbReference type="Proteomes" id="UP000269199">
    <property type="component" value="Chromosome"/>
</dbReference>
<evidence type="ECO:0000313" key="3">
    <source>
        <dbReference type="Proteomes" id="UP000269199"/>
    </source>
</evidence>
<feature type="region of interest" description="Disordered" evidence="1">
    <location>
        <begin position="169"/>
        <end position="189"/>
    </location>
</feature>
<dbReference type="InterPro" id="IPR008727">
    <property type="entry name" value="PAAR_motif"/>
</dbReference>
<feature type="compositionally biased region" description="Basic and acidic residues" evidence="1">
    <location>
        <begin position="177"/>
        <end position="189"/>
    </location>
</feature>
<dbReference type="CDD" id="cd14744">
    <property type="entry name" value="PAAR_CT_2"/>
    <property type="match status" value="1"/>
</dbReference>
<name>A0AAD0XJ34_9BURK</name>
<evidence type="ECO:0000313" key="2">
    <source>
        <dbReference type="EMBL" id="AYR26225.1"/>
    </source>
</evidence>
<dbReference type="Gene3D" id="2.60.200.60">
    <property type="match status" value="1"/>
</dbReference>
<dbReference type="RefSeq" id="WP_058896852.1">
    <property type="nucleotide sequence ID" value="NZ_CP024996.1"/>
</dbReference>
<proteinExistence type="predicted"/>
<dbReference type="Pfam" id="PF05488">
    <property type="entry name" value="PAAR_motif"/>
    <property type="match status" value="1"/>
</dbReference>
<organism evidence="2 3">
    <name type="scientific">Herbaspirillum rubrisubalbicans</name>
    <dbReference type="NCBI Taxonomy" id="80842"/>
    <lineage>
        <taxon>Bacteria</taxon>
        <taxon>Pseudomonadati</taxon>
        <taxon>Pseudomonadota</taxon>
        <taxon>Betaproteobacteria</taxon>
        <taxon>Burkholderiales</taxon>
        <taxon>Oxalobacteraceae</taxon>
        <taxon>Herbaspirillum</taxon>
    </lineage>
</organism>
<accession>A0AAD0XJ34</accession>
<evidence type="ECO:0008006" key="4">
    <source>
        <dbReference type="Google" id="ProtNLM"/>
    </source>
</evidence>
<gene>
    <name evidence="2" type="ORF">RC54_21470</name>
</gene>
<protein>
    <recommendedName>
        <fullName evidence="4">PAAR domain-containing protein</fullName>
    </recommendedName>
</protein>
<dbReference type="EMBL" id="CP024996">
    <property type="protein sequence ID" value="AYR26225.1"/>
    <property type="molecule type" value="Genomic_DNA"/>
</dbReference>
<evidence type="ECO:0000256" key="1">
    <source>
        <dbReference type="SAM" id="MobiDB-lite"/>
    </source>
</evidence>
<reference evidence="2 3" key="1">
    <citation type="submission" date="2017-11" db="EMBL/GenBank/DDBJ databases">
        <title>Complete genome sequence of Herbaspirillum rubrisubalbicans DSM 11543.</title>
        <authorList>
            <person name="Chen M."/>
            <person name="An Q."/>
        </authorList>
    </citation>
    <scope>NUCLEOTIDE SEQUENCE [LARGE SCALE GENOMIC DNA]</scope>
    <source>
        <strain evidence="2 3">DSM 11543</strain>
    </source>
</reference>